<gene>
    <name evidence="2" type="ORF">F2P56_025676</name>
</gene>
<evidence type="ECO:0000313" key="3">
    <source>
        <dbReference type="Proteomes" id="UP000619265"/>
    </source>
</evidence>
<dbReference type="AlphaFoldDB" id="A0A833UDD6"/>
<dbReference type="Gramene" id="Jr11_23810_p2">
    <property type="protein sequence ID" value="cds.Jr11_23810_p2"/>
    <property type="gene ID" value="Jr11_23810"/>
</dbReference>
<proteinExistence type="predicted"/>
<protein>
    <submittedName>
        <fullName evidence="2">Uncharacterized protein</fullName>
    </submittedName>
</protein>
<dbReference type="Proteomes" id="UP000619265">
    <property type="component" value="Unassembled WGS sequence"/>
</dbReference>
<evidence type="ECO:0000313" key="2">
    <source>
        <dbReference type="EMBL" id="KAF5456168.1"/>
    </source>
</evidence>
<reference evidence="2" key="2">
    <citation type="submission" date="2020-03" db="EMBL/GenBank/DDBJ databases">
        <title>Walnut 2.0.</title>
        <authorList>
            <person name="Marrano A."/>
            <person name="Britton M."/>
            <person name="Zimin A.V."/>
            <person name="Zaini P.A."/>
            <person name="Workman R."/>
            <person name="Puiu D."/>
            <person name="Bianco L."/>
            <person name="Allen B.J."/>
            <person name="Troggio M."/>
            <person name="Leslie C.A."/>
            <person name="Timp W."/>
            <person name="Dendekar A."/>
            <person name="Salzberg S.L."/>
            <person name="Neale D.B."/>
        </authorList>
    </citation>
    <scope>NUCLEOTIDE SEQUENCE</scope>
    <source>
        <tissue evidence="2">Leaves</tissue>
    </source>
</reference>
<feature type="compositionally biased region" description="Polar residues" evidence="1">
    <location>
        <begin position="1"/>
        <end position="11"/>
    </location>
</feature>
<feature type="region of interest" description="Disordered" evidence="1">
    <location>
        <begin position="1"/>
        <end position="101"/>
    </location>
</feature>
<feature type="compositionally biased region" description="Basic and acidic residues" evidence="1">
    <location>
        <begin position="76"/>
        <end position="87"/>
    </location>
</feature>
<organism evidence="2 3">
    <name type="scientific">Juglans regia</name>
    <name type="common">English walnut</name>
    <dbReference type="NCBI Taxonomy" id="51240"/>
    <lineage>
        <taxon>Eukaryota</taxon>
        <taxon>Viridiplantae</taxon>
        <taxon>Streptophyta</taxon>
        <taxon>Embryophyta</taxon>
        <taxon>Tracheophyta</taxon>
        <taxon>Spermatophyta</taxon>
        <taxon>Magnoliopsida</taxon>
        <taxon>eudicotyledons</taxon>
        <taxon>Gunneridae</taxon>
        <taxon>Pentapetalae</taxon>
        <taxon>rosids</taxon>
        <taxon>fabids</taxon>
        <taxon>Fagales</taxon>
        <taxon>Juglandaceae</taxon>
        <taxon>Juglans</taxon>
    </lineage>
</organism>
<dbReference type="EMBL" id="LIHL02000011">
    <property type="protein sequence ID" value="KAF5456168.1"/>
    <property type="molecule type" value="Genomic_DNA"/>
</dbReference>
<name>A0A833UDD6_JUGRE</name>
<feature type="compositionally biased region" description="Basic and acidic residues" evidence="1">
    <location>
        <begin position="13"/>
        <end position="28"/>
    </location>
</feature>
<reference evidence="2" key="1">
    <citation type="submission" date="2015-10" db="EMBL/GenBank/DDBJ databases">
        <authorList>
            <person name="Martinez-Garcia P.J."/>
            <person name="Crepeau M.W."/>
            <person name="Puiu D."/>
            <person name="Gonzalez-Ibeas D."/>
            <person name="Whalen J."/>
            <person name="Stevens K."/>
            <person name="Paul R."/>
            <person name="Butterfield T."/>
            <person name="Britton M."/>
            <person name="Reagan R."/>
            <person name="Chakraborty S."/>
            <person name="Walawage S.L."/>
            <person name="Vasquez-Gross H.A."/>
            <person name="Cardeno C."/>
            <person name="Famula R."/>
            <person name="Pratt K."/>
            <person name="Kuruganti S."/>
            <person name="Aradhya M.K."/>
            <person name="Leslie C.A."/>
            <person name="Dandekar A.M."/>
            <person name="Salzberg S.L."/>
            <person name="Wegrzyn J.L."/>
            <person name="Langley C.H."/>
            <person name="Neale D.B."/>
        </authorList>
    </citation>
    <scope>NUCLEOTIDE SEQUENCE</scope>
    <source>
        <tissue evidence="2">Leaves</tissue>
    </source>
</reference>
<accession>A0A833UDD6</accession>
<feature type="non-terminal residue" evidence="2">
    <location>
        <position position="1"/>
    </location>
</feature>
<sequence>SFKTLVPLQNTKGRKEAIPSIERGRDEVANSQHAVVEHQGRGQRLPIPHRRGEGGGEESGLQRRLPPEHFPQGRVEGLRRRGQDHGLPRASRGGGLFLARL</sequence>
<evidence type="ECO:0000256" key="1">
    <source>
        <dbReference type="SAM" id="MobiDB-lite"/>
    </source>
</evidence>
<feature type="compositionally biased region" description="Gly residues" evidence="1">
    <location>
        <begin position="92"/>
        <end position="101"/>
    </location>
</feature>
<comment type="caution">
    <text evidence="2">The sequence shown here is derived from an EMBL/GenBank/DDBJ whole genome shotgun (WGS) entry which is preliminary data.</text>
</comment>